<dbReference type="HOGENOM" id="CLU_023915_4_1_7"/>
<feature type="transmembrane region" description="Helical" evidence="1">
    <location>
        <begin position="324"/>
        <end position="349"/>
    </location>
</feature>
<dbReference type="AlphaFoldDB" id="M1WUV2"/>
<dbReference type="KEGG" id="dpi:BN4_10651"/>
<dbReference type="Pfam" id="PF01757">
    <property type="entry name" value="Acyl_transf_3"/>
    <property type="match status" value="1"/>
</dbReference>
<keyword evidence="1" id="KW-0472">Membrane</keyword>
<feature type="transmembrane region" description="Helical" evidence="1">
    <location>
        <begin position="257"/>
        <end position="278"/>
    </location>
</feature>
<dbReference type="PATRIC" id="fig|879567.3.peg.671"/>
<dbReference type="Proteomes" id="UP000011724">
    <property type="component" value="Chromosome"/>
</dbReference>
<feature type="transmembrane region" description="Helical" evidence="1">
    <location>
        <begin position="189"/>
        <end position="208"/>
    </location>
</feature>
<dbReference type="GO" id="GO:0016747">
    <property type="term" value="F:acyltransferase activity, transferring groups other than amino-acyl groups"/>
    <property type="evidence" value="ECO:0007669"/>
    <property type="project" value="InterPro"/>
</dbReference>
<dbReference type="EMBL" id="FO203427">
    <property type="protein sequence ID" value="CCH47888.1"/>
    <property type="molecule type" value="Genomic_DNA"/>
</dbReference>
<proteinExistence type="predicted"/>
<protein>
    <submittedName>
        <fullName evidence="3">Fucose 4-O-acetylase and related acetyltransferase-like protein</fullName>
    </submittedName>
</protein>
<feature type="transmembrane region" description="Helical" evidence="1">
    <location>
        <begin position="161"/>
        <end position="183"/>
    </location>
</feature>
<feature type="domain" description="Acyltransferase 3" evidence="2">
    <location>
        <begin position="14"/>
        <end position="337"/>
    </location>
</feature>
<feature type="transmembrane region" description="Helical" evidence="1">
    <location>
        <begin position="115"/>
        <end position="140"/>
    </location>
</feature>
<keyword evidence="4" id="KW-1185">Reference proteome</keyword>
<dbReference type="BioCyc" id="DPIE1322246:BN4_RS03340-MONOMER"/>
<gene>
    <name evidence="3" type="ordered locus">BN4_10651</name>
</gene>
<keyword evidence="3" id="KW-0808">Transferase</keyword>
<dbReference type="RefSeq" id="WP_015413942.1">
    <property type="nucleotide sequence ID" value="NC_020409.1"/>
</dbReference>
<evidence type="ECO:0000313" key="3">
    <source>
        <dbReference type="EMBL" id="CCH47888.1"/>
    </source>
</evidence>
<dbReference type="InterPro" id="IPR052734">
    <property type="entry name" value="Nod_factor_acetyltransferase"/>
</dbReference>
<keyword evidence="1" id="KW-0812">Transmembrane</keyword>
<keyword evidence="1" id="KW-1133">Transmembrane helix</keyword>
<organism evidence="3 4">
    <name type="scientific">Pseudodesulfovibrio piezophilus (strain DSM 21447 / JCM 15486 / C1TLV30)</name>
    <name type="common">Desulfovibrio piezophilus</name>
    <dbReference type="NCBI Taxonomy" id="1322246"/>
    <lineage>
        <taxon>Bacteria</taxon>
        <taxon>Pseudomonadati</taxon>
        <taxon>Thermodesulfobacteriota</taxon>
        <taxon>Desulfovibrionia</taxon>
        <taxon>Desulfovibrionales</taxon>
        <taxon>Desulfovibrionaceae</taxon>
    </lineage>
</organism>
<evidence type="ECO:0000256" key="1">
    <source>
        <dbReference type="SAM" id="Phobius"/>
    </source>
</evidence>
<feature type="transmembrane region" description="Helical" evidence="1">
    <location>
        <begin position="220"/>
        <end position="237"/>
    </location>
</feature>
<accession>M1WUV2</accession>
<reference evidence="4" key="2">
    <citation type="journal article" date="2013" name="Stand. Genomic Sci.">
        <title>Complete genome sequence of Desulfocapsa sulfexigens, a marine deltaproteobacterium specialized in disproportionating inorganic sulfur compounds.</title>
        <authorList>
            <person name="Finster K.W."/>
            <person name="Kjeldsen K.U."/>
            <person name="Kube M."/>
            <person name="Reinhardt R."/>
            <person name="Mussmann M."/>
            <person name="Amann R."/>
            <person name="Schreiber L."/>
        </authorList>
    </citation>
    <scope>NUCLEOTIDE SEQUENCE [LARGE SCALE GENOMIC DNA]</scope>
    <source>
        <strain evidence="4">DSM 10523 / SB164P1</strain>
    </source>
</reference>
<feature type="transmembrane region" description="Helical" evidence="1">
    <location>
        <begin position="86"/>
        <end position="103"/>
    </location>
</feature>
<dbReference type="STRING" id="1322246.BN4_10651"/>
<dbReference type="InterPro" id="IPR002656">
    <property type="entry name" value="Acyl_transf_3_dom"/>
</dbReference>
<dbReference type="PANTHER" id="PTHR37312:SF1">
    <property type="entry name" value="MEMBRANE-BOUND ACYLTRANSFERASE YKRP-RELATED"/>
    <property type="match status" value="1"/>
</dbReference>
<dbReference type="PANTHER" id="PTHR37312">
    <property type="entry name" value="MEMBRANE-BOUND ACYLTRANSFERASE YKRP-RELATED"/>
    <property type="match status" value="1"/>
</dbReference>
<evidence type="ECO:0000259" key="2">
    <source>
        <dbReference type="Pfam" id="PF01757"/>
    </source>
</evidence>
<feature type="transmembrane region" description="Helical" evidence="1">
    <location>
        <begin position="48"/>
        <end position="66"/>
    </location>
</feature>
<reference evidence="3 4" key="1">
    <citation type="journal article" date="2013" name="PLoS ONE">
        <title>The first genomic and proteomic characterization of a deep-sea sulfate reducer: insights into the piezophilic lifestyle of Desulfovibrio piezophilus.</title>
        <authorList>
            <person name="Pradel N."/>
            <person name="Ji B."/>
            <person name="Gimenez G."/>
            <person name="Talla E."/>
            <person name="Lenoble P."/>
            <person name="Garel M."/>
            <person name="Tamburini C."/>
            <person name="Fourquet P."/>
            <person name="Lebrun R."/>
            <person name="Bertin P."/>
            <person name="Denis Y."/>
            <person name="Pophillat M."/>
            <person name="Barbe V."/>
            <person name="Ollivier B."/>
            <person name="Dolla A."/>
        </authorList>
    </citation>
    <scope>NUCLEOTIDE SEQUENCE [LARGE SCALE GENOMIC DNA]</scope>
    <source>
        <strain evidence="4">DSM 10523 / SB164P1</strain>
    </source>
</reference>
<name>M1WUV2_PSEP2</name>
<sequence length="371" mass="42228">MQFHTTSSRRIPVLDVARFIGITLVYYGHIIERIMYLNNPIASSQYKFIYSFHMPFFYILAGVTLAPEKILLPVKKYLKRLGASRLVPYCFFSLLMALASFVIPGDFPLTDLSSFFGYLAAFISTLRGFPLFNVPLWFLASLVTVEILHYCIGRFLNSTPRLLLAVVVFYLTGYFITLSFRFFPEYNFWVLHELPVVYSFYLVGVIIRRESVLLGTRPRWKLLAMCVLCLLGIIFTYDENTGPFRVFDAVVILASGHGHIFLFPLTALMGSFMVFLLAKSFGANSFFMFMGENALILFCLNGVFYHFLNGPYAAWVHTTLPAHWFFVTTAGIGFTVVSLVSCIPCIFLLNKYVPQLVGKPTRRGPLLSSFL</sequence>
<evidence type="ECO:0000313" key="4">
    <source>
        <dbReference type="Proteomes" id="UP000011724"/>
    </source>
</evidence>
<dbReference type="eggNOG" id="COG3594">
    <property type="taxonomic scope" value="Bacteria"/>
</dbReference>
<dbReference type="OrthoDB" id="9814956at2"/>